<evidence type="ECO:0000256" key="2">
    <source>
        <dbReference type="ARBA" id="ARBA00012282"/>
    </source>
</evidence>
<dbReference type="Gene3D" id="3.30.70.270">
    <property type="match status" value="1"/>
</dbReference>
<dbReference type="SMART" id="SM00052">
    <property type="entry name" value="EAL"/>
    <property type="match status" value="1"/>
</dbReference>
<keyword evidence="10" id="KW-1185">Reference proteome</keyword>
<dbReference type="InterPro" id="IPR013767">
    <property type="entry name" value="PAS_fold"/>
</dbReference>
<sequence>MFFNVTQRREEYNRQRLSAVVFESTSEGVVITDKDNRIVEINDALTHITGYQKEELLGCNTRIFSSGIHNSAFYAELWTSLEQRGVWRGEVWDRRKNGEVFPAWQTINTICNEAGEVVNYVSIFSDISAIKQSQEKLDFLAYHDPLTTLPNRVLFTDRLTQALERSRRENNRLAIIFIDLDRFKNINDTLGHAFGDQLLVDAGLRLLNNVRKVDTVARLGGDEFIVLLEDVESEEHVAYFAGKLNRAFVEPFIVNDNHLHLTLSMGICISPADGTDVETLLKNADAAMYRAKEQGRNGFQFFTRDISLRAYERLTLETNLRDALKKEQLELYYQPQNLLEDGKIIAAEALLRWQHPELGKIPPENFIPVAEETGLIVSIGEWVITEACRQLRLWRDQGYVIPQIAINVSGIQLQRGDLVNHVLMSCEFYQLAVSDLELEITESVLMDDAEQSIRILTELQEYGASITIDDFGTGYSSLGYLKRLPVNKLKIDRNFIRDIVNDADDTAIVKAILAMAEKLQLTVIAEGVEGEAHCRLLSEQNCKIAQGHYFSRAVSAREFQDLLDWERVNRRSDP</sequence>
<dbReference type="InterPro" id="IPR001610">
    <property type="entry name" value="PAC"/>
</dbReference>
<dbReference type="EMBL" id="SOQX01000002">
    <property type="protein sequence ID" value="TDY02456.1"/>
    <property type="molecule type" value="Genomic_DNA"/>
</dbReference>
<dbReference type="AlphaFoldDB" id="A0A4R8INK8"/>
<dbReference type="SMART" id="SM00267">
    <property type="entry name" value="GGDEF"/>
    <property type="match status" value="1"/>
</dbReference>
<accession>A0A4R8INK8</accession>
<dbReference type="OrthoDB" id="7053140at2"/>
<dbReference type="InterPro" id="IPR043128">
    <property type="entry name" value="Rev_trsase/Diguanyl_cyclase"/>
</dbReference>
<dbReference type="SUPFAM" id="SSF141868">
    <property type="entry name" value="EAL domain-like"/>
    <property type="match status" value="1"/>
</dbReference>
<dbReference type="SUPFAM" id="SSF55785">
    <property type="entry name" value="PYP-like sensor domain (PAS domain)"/>
    <property type="match status" value="1"/>
</dbReference>
<dbReference type="PROSITE" id="PS50112">
    <property type="entry name" value="PAS"/>
    <property type="match status" value="1"/>
</dbReference>
<dbReference type="Pfam" id="PF00990">
    <property type="entry name" value="GGDEF"/>
    <property type="match status" value="1"/>
</dbReference>
<protein>
    <recommendedName>
        <fullName evidence="2">cyclic-guanylate-specific phosphodiesterase</fullName>
        <ecNumber evidence="2">3.1.4.52</ecNumber>
    </recommendedName>
</protein>
<comment type="cofactor">
    <cofactor evidence="1">
        <name>Mg(2+)</name>
        <dbReference type="ChEBI" id="CHEBI:18420"/>
    </cofactor>
</comment>
<gene>
    <name evidence="9" type="ORF">EDC23_0827</name>
</gene>
<dbReference type="GO" id="GO:0071111">
    <property type="term" value="F:cyclic-guanylate-specific phosphodiesterase activity"/>
    <property type="evidence" value="ECO:0007669"/>
    <property type="project" value="UniProtKB-EC"/>
</dbReference>
<feature type="domain" description="GGDEF" evidence="8">
    <location>
        <begin position="171"/>
        <end position="304"/>
    </location>
</feature>
<evidence type="ECO:0000256" key="1">
    <source>
        <dbReference type="ARBA" id="ARBA00001946"/>
    </source>
</evidence>
<dbReference type="InterPro" id="IPR000014">
    <property type="entry name" value="PAS"/>
</dbReference>
<dbReference type="Proteomes" id="UP000294914">
    <property type="component" value="Unassembled WGS sequence"/>
</dbReference>
<dbReference type="NCBIfam" id="TIGR00229">
    <property type="entry name" value="sensory_box"/>
    <property type="match status" value="1"/>
</dbReference>
<dbReference type="CDD" id="cd01948">
    <property type="entry name" value="EAL"/>
    <property type="match status" value="1"/>
</dbReference>
<evidence type="ECO:0000313" key="9">
    <source>
        <dbReference type="EMBL" id="TDY02456.1"/>
    </source>
</evidence>
<dbReference type="InterPro" id="IPR001633">
    <property type="entry name" value="EAL_dom"/>
</dbReference>
<dbReference type="PROSITE" id="PS50883">
    <property type="entry name" value="EAL"/>
    <property type="match status" value="1"/>
</dbReference>
<dbReference type="PROSITE" id="PS50113">
    <property type="entry name" value="PAC"/>
    <property type="match status" value="1"/>
</dbReference>
<evidence type="ECO:0000259" key="7">
    <source>
        <dbReference type="PROSITE" id="PS50883"/>
    </source>
</evidence>
<dbReference type="SUPFAM" id="SSF55073">
    <property type="entry name" value="Nucleotide cyclase"/>
    <property type="match status" value="1"/>
</dbReference>
<dbReference type="InterPro" id="IPR000700">
    <property type="entry name" value="PAS-assoc_C"/>
</dbReference>
<dbReference type="EC" id="3.1.4.52" evidence="2"/>
<feature type="domain" description="EAL" evidence="7">
    <location>
        <begin position="313"/>
        <end position="567"/>
    </location>
</feature>
<reference evidence="9 10" key="1">
    <citation type="submission" date="2019-03" db="EMBL/GenBank/DDBJ databases">
        <title>Genomic Encyclopedia of Type Strains, Phase IV (KMG-IV): sequencing the most valuable type-strain genomes for metagenomic binning, comparative biology and taxonomic classification.</title>
        <authorList>
            <person name="Goeker M."/>
        </authorList>
    </citation>
    <scope>NUCLEOTIDE SEQUENCE [LARGE SCALE GENOMIC DNA]</scope>
    <source>
        <strain evidence="9 10">DSM 16326</strain>
    </source>
</reference>
<evidence type="ECO:0000259" key="8">
    <source>
        <dbReference type="PROSITE" id="PS50887"/>
    </source>
</evidence>
<evidence type="ECO:0000259" key="5">
    <source>
        <dbReference type="PROSITE" id="PS50112"/>
    </source>
</evidence>
<dbReference type="InterPro" id="IPR000160">
    <property type="entry name" value="GGDEF_dom"/>
</dbReference>
<comment type="catalytic activity">
    <reaction evidence="4">
        <text>3',3'-c-di-GMP + H2O = 5'-phosphoguanylyl(3'-&gt;5')guanosine + H(+)</text>
        <dbReference type="Rhea" id="RHEA:24902"/>
        <dbReference type="ChEBI" id="CHEBI:15377"/>
        <dbReference type="ChEBI" id="CHEBI:15378"/>
        <dbReference type="ChEBI" id="CHEBI:58754"/>
        <dbReference type="ChEBI" id="CHEBI:58805"/>
        <dbReference type="EC" id="3.1.4.52"/>
    </reaction>
    <physiologicalReaction direction="left-to-right" evidence="4">
        <dbReference type="Rhea" id="RHEA:24903"/>
    </physiologicalReaction>
</comment>
<dbReference type="RefSeq" id="WP_134081453.1">
    <property type="nucleotide sequence ID" value="NZ_SOQX01000002.1"/>
</dbReference>
<dbReference type="InterPro" id="IPR052155">
    <property type="entry name" value="Biofilm_reg_signaling"/>
</dbReference>
<feature type="domain" description="PAC" evidence="6">
    <location>
        <begin position="87"/>
        <end position="139"/>
    </location>
</feature>
<feature type="domain" description="PAS" evidence="5">
    <location>
        <begin position="14"/>
        <end position="58"/>
    </location>
</feature>
<dbReference type="InterPro" id="IPR035919">
    <property type="entry name" value="EAL_sf"/>
</dbReference>
<evidence type="ECO:0000259" key="6">
    <source>
        <dbReference type="PROSITE" id="PS50113"/>
    </source>
</evidence>
<organism evidence="9 10">
    <name type="scientific">Thiohalophilus thiocyanatoxydans</name>
    <dbReference type="NCBI Taxonomy" id="381308"/>
    <lineage>
        <taxon>Bacteria</taxon>
        <taxon>Pseudomonadati</taxon>
        <taxon>Pseudomonadota</taxon>
        <taxon>Gammaproteobacteria</taxon>
        <taxon>Thiohalomonadales</taxon>
        <taxon>Thiohalophilaceae</taxon>
        <taxon>Thiohalophilus</taxon>
    </lineage>
</organism>
<dbReference type="PANTHER" id="PTHR44757:SF2">
    <property type="entry name" value="BIOFILM ARCHITECTURE MAINTENANCE PROTEIN MBAA"/>
    <property type="match status" value="1"/>
</dbReference>
<dbReference type="PROSITE" id="PS50887">
    <property type="entry name" value="GGDEF"/>
    <property type="match status" value="1"/>
</dbReference>
<dbReference type="Pfam" id="PF00563">
    <property type="entry name" value="EAL"/>
    <property type="match status" value="1"/>
</dbReference>
<dbReference type="Gene3D" id="3.20.20.450">
    <property type="entry name" value="EAL domain"/>
    <property type="match status" value="1"/>
</dbReference>
<proteinExistence type="predicted"/>
<evidence type="ECO:0000256" key="4">
    <source>
        <dbReference type="ARBA" id="ARBA00051114"/>
    </source>
</evidence>
<name>A0A4R8INK8_9GAMM</name>
<dbReference type="InterPro" id="IPR029787">
    <property type="entry name" value="Nucleotide_cyclase"/>
</dbReference>
<dbReference type="PANTHER" id="PTHR44757">
    <property type="entry name" value="DIGUANYLATE CYCLASE DGCP"/>
    <property type="match status" value="1"/>
</dbReference>
<dbReference type="FunFam" id="3.20.20.450:FF:000001">
    <property type="entry name" value="Cyclic di-GMP phosphodiesterase yahA"/>
    <property type="match status" value="1"/>
</dbReference>
<dbReference type="CDD" id="cd01949">
    <property type="entry name" value="GGDEF"/>
    <property type="match status" value="1"/>
</dbReference>
<comment type="caution">
    <text evidence="9">The sequence shown here is derived from an EMBL/GenBank/DDBJ whole genome shotgun (WGS) entry which is preliminary data.</text>
</comment>
<dbReference type="GO" id="GO:0071732">
    <property type="term" value="P:cellular response to nitric oxide"/>
    <property type="evidence" value="ECO:0007669"/>
    <property type="project" value="UniProtKB-ARBA"/>
</dbReference>
<dbReference type="SMART" id="SM00086">
    <property type="entry name" value="PAC"/>
    <property type="match status" value="1"/>
</dbReference>
<keyword evidence="3" id="KW-0973">c-di-GMP</keyword>
<dbReference type="CDD" id="cd00130">
    <property type="entry name" value="PAS"/>
    <property type="match status" value="1"/>
</dbReference>
<dbReference type="InterPro" id="IPR035965">
    <property type="entry name" value="PAS-like_dom_sf"/>
</dbReference>
<dbReference type="Gene3D" id="3.30.450.20">
    <property type="entry name" value="PAS domain"/>
    <property type="match status" value="1"/>
</dbReference>
<evidence type="ECO:0000256" key="3">
    <source>
        <dbReference type="ARBA" id="ARBA00022636"/>
    </source>
</evidence>
<evidence type="ECO:0000313" key="10">
    <source>
        <dbReference type="Proteomes" id="UP000294914"/>
    </source>
</evidence>
<dbReference type="NCBIfam" id="TIGR00254">
    <property type="entry name" value="GGDEF"/>
    <property type="match status" value="1"/>
</dbReference>
<dbReference type="Pfam" id="PF00989">
    <property type="entry name" value="PAS"/>
    <property type="match status" value="1"/>
</dbReference>
<dbReference type="FunFam" id="3.30.70.270:FF:000001">
    <property type="entry name" value="Diguanylate cyclase domain protein"/>
    <property type="match status" value="1"/>
</dbReference>
<dbReference type="SMART" id="SM00091">
    <property type="entry name" value="PAS"/>
    <property type="match status" value="1"/>
</dbReference>